<evidence type="ECO:0000256" key="3">
    <source>
        <dbReference type="ARBA" id="ARBA00022679"/>
    </source>
</evidence>
<dbReference type="CDD" id="cd07776">
    <property type="entry name" value="ASKHA_NBD_FGGY_SpXK-like"/>
    <property type="match status" value="1"/>
</dbReference>
<dbReference type="InterPro" id="IPR043129">
    <property type="entry name" value="ATPase_NBD"/>
</dbReference>
<evidence type="ECO:0000256" key="2">
    <source>
        <dbReference type="ARBA" id="ARBA00022629"/>
    </source>
</evidence>
<dbReference type="GO" id="GO:0042732">
    <property type="term" value="P:D-xylose metabolic process"/>
    <property type="evidence" value="ECO:0007669"/>
    <property type="project" value="UniProtKB-UniRule"/>
</dbReference>
<comment type="catalytic activity">
    <reaction evidence="5 6">
        <text>D-xylulose + ATP = D-xylulose 5-phosphate + ADP + H(+)</text>
        <dbReference type="Rhea" id="RHEA:10964"/>
        <dbReference type="ChEBI" id="CHEBI:15378"/>
        <dbReference type="ChEBI" id="CHEBI:17140"/>
        <dbReference type="ChEBI" id="CHEBI:30616"/>
        <dbReference type="ChEBI" id="CHEBI:57737"/>
        <dbReference type="ChEBI" id="CHEBI:456216"/>
        <dbReference type="EC" id="2.7.1.17"/>
    </reaction>
</comment>
<dbReference type="GO" id="GO:0005829">
    <property type="term" value="C:cytosol"/>
    <property type="evidence" value="ECO:0007669"/>
    <property type="project" value="TreeGrafter"/>
</dbReference>
<dbReference type="PANTHER" id="PTHR10196">
    <property type="entry name" value="SUGAR KINASE"/>
    <property type="match status" value="1"/>
</dbReference>
<keyword evidence="9" id="KW-1185">Reference proteome</keyword>
<dbReference type="RefSeq" id="XP_016292856.1">
    <property type="nucleotide sequence ID" value="XM_016437333.1"/>
</dbReference>
<name>V5GPH4_KALBG</name>
<dbReference type="Proteomes" id="UP000019377">
    <property type="component" value="Unassembled WGS sequence"/>
</dbReference>
<dbReference type="Gene3D" id="3.30.420.40">
    <property type="match status" value="2"/>
</dbReference>
<proteinExistence type="inferred from homology"/>
<evidence type="ECO:0000313" key="8">
    <source>
        <dbReference type="EMBL" id="EST07867.1"/>
    </source>
</evidence>
<evidence type="ECO:0000256" key="6">
    <source>
        <dbReference type="RuleBase" id="RU367058"/>
    </source>
</evidence>
<comment type="similarity">
    <text evidence="1 6">Belongs to the FGGY kinase family.</text>
</comment>
<keyword evidence="4 6" id="KW-0418">Kinase</keyword>
<dbReference type="Pfam" id="PF02782">
    <property type="entry name" value="FGGY_C"/>
    <property type="match status" value="1"/>
</dbReference>
<evidence type="ECO:0000256" key="1">
    <source>
        <dbReference type="ARBA" id="ARBA00009156"/>
    </source>
</evidence>
<keyword evidence="6" id="KW-0547">Nucleotide-binding</keyword>
<dbReference type="SUPFAM" id="SSF53067">
    <property type="entry name" value="Actin-like ATPase domain"/>
    <property type="match status" value="2"/>
</dbReference>
<gene>
    <name evidence="8" type="ORF">PSEUBRA_SCAF2g02936</name>
</gene>
<keyword evidence="6" id="KW-0119">Carbohydrate metabolism</keyword>
<dbReference type="InterPro" id="IPR018485">
    <property type="entry name" value="FGGY_C"/>
</dbReference>
<reference evidence="9" key="1">
    <citation type="journal article" date="2013" name="Genome Announc.">
        <title>Draft genome sequence of Pseudozyma brasiliensis sp. nov. strain GHG001, a high producer of endo-1,4-xylanase isolated from an insect pest of sugarcane.</title>
        <authorList>
            <person name="Oliveira J.V.D.C."/>
            <person name="dos Santos R.A.C."/>
            <person name="Borges T.A."/>
            <person name="Riano-Pachon D.M."/>
            <person name="Goldman G.H."/>
        </authorList>
    </citation>
    <scope>NUCLEOTIDE SEQUENCE [LARGE SCALE GENOMIC DNA]</scope>
    <source>
        <strain evidence="9">GHG001</strain>
    </source>
</reference>
<keyword evidence="6" id="KW-0067">ATP-binding</keyword>
<dbReference type="GO" id="GO:0005524">
    <property type="term" value="F:ATP binding"/>
    <property type="evidence" value="ECO:0007669"/>
    <property type="project" value="UniProtKB-UniRule"/>
</dbReference>
<dbReference type="GeneID" id="27420005"/>
<dbReference type="OMA" id="NSCALGG"/>
<dbReference type="EMBL" id="KI545862">
    <property type="protein sequence ID" value="EST07867.1"/>
    <property type="molecule type" value="Genomic_DNA"/>
</dbReference>
<organism evidence="8 9">
    <name type="scientific">Kalmanozyma brasiliensis (strain GHG001)</name>
    <name type="common">Yeast</name>
    <name type="synonym">Pseudozyma brasiliensis</name>
    <dbReference type="NCBI Taxonomy" id="1365824"/>
    <lineage>
        <taxon>Eukaryota</taxon>
        <taxon>Fungi</taxon>
        <taxon>Dikarya</taxon>
        <taxon>Basidiomycota</taxon>
        <taxon>Ustilaginomycotina</taxon>
        <taxon>Ustilaginomycetes</taxon>
        <taxon>Ustilaginales</taxon>
        <taxon>Ustilaginaceae</taxon>
        <taxon>Kalmanozyma</taxon>
    </lineage>
</organism>
<evidence type="ECO:0000259" key="7">
    <source>
        <dbReference type="Pfam" id="PF02782"/>
    </source>
</evidence>
<evidence type="ECO:0000313" key="9">
    <source>
        <dbReference type="Proteomes" id="UP000019377"/>
    </source>
</evidence>
<dbReference type="HOGENOM" id="CLU_016149_5_0_1"/>
<protein>
    <recommendedName>
        <fullName evidence="6">Xylulose kinase</fullName>
        <ecNumber evidence="6">2.7.1.17</ecNumber>
    </recommendedName>
</protein>
<keyword evidence="2 6" id="KW-0859">Xylose metabolism</keyword>
<dbReference type="EC" id="2.7.1.17" evidence="6"/>
<sequence length="617" mass="66774">MSDSTPLFLGLDASTQALKASLLDADLNVLSELEVRFDRDLPHYKTTGGVSEPTASDDAGTVVAPVMLYVESLDMLADRMRAASWPLSRIHAVSAAGQQHASVYFSRAAPKIFTTLSTDKTLTEQVEMAFSRKVVPNWQDSSTVEACKAFEAAVGGAAELAKVTGSKAHTRFTGPQIYKFRTQEPEAYKDTERIGLVSSFITTMLCVGSGGDEATVIKGIDESDACGMNLLDMRAASSIPSTESRGNLEPGWNQTLLALASGESEDPSLGGAAELERKLGVIYRDAGSSVGTVGSWWTQRYAFHPDCQIFPGTGDNPATFLAFSLAERQAIISLGTSDTVMVATHQYVPDPDFHAFFHPARLPSSGDAFFNMLVYKSGSLAREWVRDQYCAADWERFNADVEKFKLDGGDKRTGFYWLRPEIIPSGASGVHRYTKAGGDWEKTGEFSDSGMNASAILETQFLNYRYRSSSIVAGPSSSVVDTNTLPLESIYAVGGASSNSTITQTMADVFGCDIVKPVQPADDGKGWSPANYNFCSVGAAYKAVWGWSRAQGGEVQEFDDFVHATKSKQAKKAGLGEGGEVEGGVQVICRPREGRTKVYTEVIGEWKQLEERAQNEK</sequence>
<dbReference type="STRING" id="1365824.V5GPH4"/>
<dbReference type="PANTHER" id="PTHR10196:SF57">
    <property type="entry name" value="XYLULOSE KINASE"/>
    <property type="match status" value="1"/>
</dbReference>
<dbReference type="GO" id="GO:0005997">
    <property type="term" value="P:xylulose metabolic process"/>
    <property type="evidence" value="ECO:0007669"/>
    <property type="project" value="TreeGrafter"/>
</dbReference>
<dbReference type="InterPro" id="IPR042024">
    <property type="entry name" value="D-XK_euk"/>
</dbReference>
<comment type="function">
    <text evidence="6">Highly specific D-xylulose kinase which participates in the catabolism of xylose. Xylose is a major component of hemicelluloses such as xylan. Most fungi utilize D-xylose via three enzymatic reactions, xylose reductase (XR), xylitol dehydrogenase (XDH), and xylulokinase, to form xylulose 5-phosphate, which enters pentose phosphate pathway.</text>
</comment>
<evidence type="ECO:0000256" key="4">
    <source>
        <dbReference type="ARBA" id="ARBA00022777"/>
    </source>
</evidence>
<dbReference type="AlphaFoldDB" id="V5GPH4"/>
<dbReference type="OrthoDB" id="1728974at2759"/>
<accession>V5GPH4</accession>
<feature type="domain" description="Carbohydrate kinase FGGY C-terminal" evidence="7">
    <location>
        <begin position="331"/>
        <end position="517"/>
    </location>
</feature>
<dbReference type="GO" id="GO:0004856">
    <property type="term" value="F:D-xylulokinase activity"/>
    <property type="evidence" value="ECO:0007669"/>
    <property type="project" value="UniProtKB-UniRule"/>
</dbReference>
<evidence type="ECO:0000256" key="5">
    <source>
        <dbReference type="ARBA" id="ARBA00048885"/>
    </source>
</evidence>
<keyword evidence="3 6" id="KW-0808">Transferase</keyword>
<dbReference type="eggNOG" id="KOG2531">
    <property type="taxonomic scope" value="Eukaryota"/>
</dbReference>